<dbReference type="InterPro" id="IPR006145">
    <property type="entry name" value="PsdUridine_synth_RsuA/RluA"/>
</dbReference>
<dbReference type="InterPro" id="IPR020094">
    <property type="entry name" value="TruA/RsuA/RluB/E/F_N"/>
</dbReference>
<dbReference type="InterPro" id="IPR000748">
    <property type="entry name" value="PsdUridine_synth_RsuA/RluB/E/F"/>
</dbReference>
<organism evidence="7 8">
    <name type="scientific">Paenibacillus oenotherae</name>
    <dbReference type="NCBI Taxonomy" id="1435645"/>
    <lineage>
        <taxon>Bacteria</taxon>
        <taxon>Bacillati</taxon>
        <taxon>Bacillota</taxon>
        <taxon>Bacilli</taxon>
        <taxon>Bacillales</taxon>
        <taxon>Paenibacillaceae</taxon>
        <taxon>Paenibacillus</taxon>
    </lineage>
</organism>
<dbReference type="SMART" id="SM00363">
    <property type="entry name" value="S4"/>
    <property type="match status" value="1"/>
</dbReference>
<evidence type="ECO:0000313" key="8">
    <source>
        <dbReference type="Proteomes" id="UP000812277"/>
    </source>
</evidence>
<comment type="caution">
    <text evidence="7">The sequence shown here is derived from an EMBL/GenBank/DDBJ whole genome shotgun (WGS) entry which is preliminary data.</text>
</comment>
<protein>
    <recommendedName>
        <fullName evidence="5">Pseudouridine synthase</fullName>
        <ecNumber evidence="5">5.4.99.-</ecNumber>
    </recommendedName>
</protein>
<dbReference type="PANTHER" id="PTHR47683">
    <property type="entry name" value="PSEUDOURIDINE SYNTHASE FAMILY PROTEIN-RELATED"/>
    <property type="match status" value="1"/>
</dbReference>
<evidence type="ECO:0000259" key="6">
    <source>
        <dbReference type="SMART" id="SM00363"/>
    </source>
</evidence>
<keyword evidence="2 4" id="KW-0694">RNA-binding</keyword>
<dbReference type="PANTHER" id="PTHR47683:SF4">
    <property type="entry name" value="PSEUDOURIDINE SYNTHASE"/>
    <property type="match status" value="1"/>
</dbReference>
<dbReference type="InterPro" id="IPR036986">
    <property type="entry name" value="S4_RNA-bd_sf"/>
</dbReference>
<dbReference type="NCBIfam" id="TIGR00093">
    <property type="entry name" value="pseudouridine synthase"/>
    <property type="match status" value="1"/>
</dbReference>
<keyword evidence="8" id="KW-1185">Reference proteome</keyword>
<dbReference type="PROSITE" id="PS01149">
    <property type="entry name" value="PSI_RSU"/>
    <property type="match status" value="1"/>
</dbReference>
<dbReference type="PROSITE" id="PS50889">
    <property type="entry name" value="S4"/>
    <property type="match status" value="1"/>
</dbReference>
<name>A0ABS7DAE1_9BACL</name>
<feature type="domain" description="RNA-binding S4" evidence="6">
    <location>
        <begin position="5"/>
        <end position="65"/>
    </location>
</feature>
<gene>
    <name evidence="7" type="ORF">K0T92_19535</name>
</gene>
<dbReference type="Pfam" id="PF00849">
    <property type="entry name" value="PseudoU_synth_2"/>
    <property type="match status" value="1"/>
</dbReference>
<dbReference type="CDD" id="cd00165">
    <property type="entry name" value="S4"/>
    <property type="match status" value="1"/>
</dbReference>
<dbReference type="Pfam" id="PF01479">
    <property type="entry name" value="S4"/>
    <property type="match status" value="1"/>
</dbReference>
<dbReference type="InterPro" id="IPR018496">
    <property type="entry name" value="PsdUridine_synth_RsuA/RluB_CS"/>
</dbReference>
<evidence type="ECO:0000256" key="4">
    <source>
        <dbReference type="PROSITE-ProRule" id="PRU00182"/>
    </source>
</evidence>
<dbReference type="InterPro" id="IPR002942">
    <property type="entry name" value="S4_RNA-bd"/>
</dbReference>
<comment type="similarity">
    <text evidence="1 5">Belongs to the pseudouridine synthase RsuA family.</text>
</comment>
<evidence type="ECO:0000256" key="3">
    <source>
        <dbReference type="ARBA" id="ARBA00023235"/>
    </source>
</evidence>
<evidence type="ECO:0000256" key="2">
    <source>
        <dbReference type="ARBA" id="ARBA00022884"/>
    </source>
</evidence>
<dbReference type="InterPro" id="IPR042092">
    <property type="entry name" value="PsdUridine_s_RsuA/RluB/E/F_cat"/>
</dbReference>
<dbReference type="EMBL" id="JAHZIJ010000018">
    <property type="protein sequence ID" value="MBW7476914.1"/>
    <property type="molecule type" value="Genomic_DNA"/>
</dbReference>
<dbReference type="Gene3D" id="3.10.290.10">
    <property type="entry name" value="RNA-binding S4 domain"/>
    <property type="match status" value="1"/>
</dbReference>
<dbReference type="EC" id="5.4.99.-" evidence="5"/>
<dbReference type="InterPro" id="IPR020103">
    <property type="entry name" value="PsdUridine_synth_cat_dom_sf"/>
</dbReference>
<evidence type="ECO:0000313" key="7">
    <source>
        <dbReference type="EMBL" id="MBW7476914.1"/>
    </source>
</evidence>
<evidence type="ECO:0000256" key="1">
    <source>
        <dbReference type="ARBA" id="ARBA00008348"/>
    </source>
</evidence>
<accession>A0ABS7DAE1</accession>
<dbReference type="SUPFAM" id="SSF55120">
    <property type="entry name" value="Pseudouridine synthase"/>
    <property type="match status" value="1"/>
</dbReference>
<keyword evidence="3 5" id="KW-0413">Isomerase</keyword>
<dbReference type="RefSeq" id="WP_219874168.1">
    <property type="nucleotide sequence ID" value="NZ_JAHZIJ010000018.1"/>
</dbReference>
<sequence>MAKKMRLDKLLANMGFGTRSEVKRAVKQRRVSVDGMVAKDSGLLLDPAAAVVLFDDERVIYRDVIYVMLNKPQGVVSATEDRRDRTVVDLLDPEDGVLQPFPVGRLDKDTEGLLLLTNDGRMAHELLSPRKHVPKTYEADVLGDVGESDVEAFAAGVTLDDGYETMPAQLFVREREAAAEGVLSRITLTIHEGKFHQVKRMFQAVGKEVVYLRRIAMGPLKLDPALPLGNYRELTDVELELLLAVRDGNTRNTDSVINDE</sequence>
<proteinExistence type="inferred from homology"/>
<dbReference type="Gene3D" id="3.30.70.580">
    <property type="entry name" value="Pseudouridine synthase I, catalytic domain, N-terminal subdomain"/>
    <property type="match status" value="1"/>
</dbReference>
<reference evidence="7 8" key="1">
    <citation type="submission" date="2021-07" db="EMBL/GenBank/DDBJ databases">
        <title>Paenibacillus radiodurans sp. nov., isolated from the southeastern edge of Tengger Desert.</title>
        <authorList>
            <person name="Zhang G."/>
        </authorList>
    </citation>
    <scope>NUCLEOTIDE SEQUENCE [LARGE SCALE GENOMIC DNA]</scope>
    <source>
        <strain evidence="7 8">DT7-4</strain>
    </source>
</reference>
<dbReference type="CDD" id="cd02553">
    <property type="entry name" value="PseudoU_synth_RsuA"/>
    <property type="match status" value="1"/>
</dbReference>
<dbReference type="Proteomes" id="UP000812277">
    <property type="component" value="Unassembled WGS sequence"/>
</dbReference>
<dbReference type="SUPFAM" id="SSF55174">
    <property type="entry name" value="Alpha-L RNA-binding motif"/>
    <property type="match status" value="1"/>
</dbReference>
<dbReference type="Gene3D" id="3.30.70.1560">
    <property type="entry name" value="Alpha-L RNA-binding motif"/>
    <property type="match status" value="1"/>
</dbReference>
<evidence type="ECO:0000256" key="5">
    <source>
        <dbReference type="RuleBase" id="RU003887"/>
    </source>
</evidence>
<dbReference type="InterPro" id="IPR050343">
    <property type="entry name" value="RsuA_PseudoU_synthase"/>
</dbReference>